<dbReference type="InterPro" id="IPR006128">
    <property type="entry name" value="Lipoprotein_PsaA-like"/>
</dbReference>
<dbReference type="PRINTS" id="PR00690">
    <property type="entry name" value="ADHESNFAMILY"/>
</dbReference>
<dbReference type="GO" id="GO:0046872">
    <property type="term" value="F:metal ion binding"/>
    <property type="evidence" value="ECO:0007669"/>
    <property type="project" value="InterPro"/>
</dbReference>
<keyword evidence="3 5" id="KW-0732">Signal</keyword>
<dbReference type="Gene3D" id="3.40.50.1980">
    <property type="entry name" value="Nitrogenase molybdenum iron protein domain"/>
    <property type="match status" value="2"/>
</dbReference>
<evidence type="ECO:0008006" key="8">
    <source>
        <dbReference type="Google" id="ProtNLM"/>
    </source>
</evidence>
<sequence>MSPRGFAVILTTAVLSCVVVACSSDSSTGRDSSAPQQDKPVIVTNFYPIQWLATELTGDAADVVSLTPEGTEPHDLAVDANGQKALGSADVVLYLGADFQPDVQRAVTELGPDVTRMDLLAAPGVALLPAGDIGKEALAGNKDPHVWLSPVEMLAMADAAASAITSGAPQLRGQIETALPKLQATLRSLDNDYRHGLTGCASPVLVTSHAAFGYLAHEYGLEQVAIAGVTPEDEPDPQTLRSIADVAKQRHVTTVFFEDALPKNLSQTVADEIGAQVSLLSALEFDPRGSLGPDQDYLTVMRGNLDRLEKGLQCAGS</sequence>
<dbReference type="RefSeq" id="WP_064896103.1">
    <property type="nucleotide sequence ID" value="NZ_JBEUKP010000007.1"/>
</dbReference>
<protein>
    <recommendedName>
        <fullName evidence="8">Zinc ABC transporter substrate-binding protein</fullName>
    </recommendedName>
</protein>
<dbReference type="GO" id="GO:0007155">
    <property type="term" value="P:cell adhesion"/>
    <property type="evidence" value="ECO:0007669"/>
    <property type="project" value="InterPro"/>
</dbReference>
<accession>A0A1A1VIM8</accession>
<feature type="signal peptide" evidence="5">
    <location>
        <begin position="1"/>
        <end position="21"/>
    </location>
</feature>
<dbReference type="InterPro" id="IPR006127">
    <property type="entry name" value="ZnuA-like"/>
</dbReference>
<dbReference type="PROSITE" id="PS51257">
    <property type="entry name" value="PROKAR_LIPOPROTEIN"/>
    <property type="match status" value="1"/>
</dbReference>
<dbReference type="GO" id="GO:0030001">
    <property type="term" value="P:metal ion transport"/>
    <property type="evidence" value="ECO:0007669"/>
    <property type="project" value="InterPro"/>
</dbReference>
<dbReference type="Pfam" id="PF01297">
    <property type="entry name" value="ZnuA"/>
    <property type="match status" value="1"/>
</dbReference>
<evidence type="ECO:0000256" key="2">
    <source>
        <dbReference type="ARBA" id="ARBA00022448"/>
    </source>
</evidence>
<comment type="caution">
    <text evidence="6">The sequence shown here is derived from an EMBL/GenBank/DDBJ whole genome shotgun (WGS) entry which is preliminary data.</text>
</comment>
<evidence type="ECO:0000256" key="4">
    <source>
        <dbReference type="RuleBase" id="RU003512"/>
    </source>
</evidence>
<name>A0A1A1VIM8_9MYCO</name>
<comment type="similarity">
    <text evidence="1 4">Belongs to the bacterial solute-binding protein 9 family.</text>
</comment>
<dbReference type="AlphaFoldDB" id="A0A1A1VIM8"/>
<evidence type="ECO:0000256" key="3">
    <source>
        <dbReference type="ARBA" id="ARBA00022729"/>
    </source>
</evidence>
<dbReference type="Proteomes" id="UP000093779">
    <property type="component" value="Unassembled WGS sequence"/>
</dbReference>
<dbReference type="PANTHER" id="PTHR42953:SF3">
    <property type="entry name" value="HIGH-AFFINITY ZINC UPTAKE SYSTEM PROTEIN ZNUA"/>
    <property type="match status" value="1"/>
</dbReference>
<evidence type="ECO:0000313" key="6">
    <source>
        <dbReference type="EMBL" id="OBF22242.1"/>
    </source>
</evidence>
<dbReference type="EMBL" id="LZHX01000044">
    <property type="protein sequence ID" value="OBF22242.1"/>
    <property type="molecule type" value="Genomic_DNA"/>
</dbReference>
<reference evidence="6 7" key="1">
    <citation type="submission" date="2016-06" db="EMBL/GenBank/DDBJ databases">
        <authorList>
            <person name="Kjaerup R.B."/>
            <person name="Dalgaard T.S."/>
            <person name="Juul-Madsen H.R."/>
        </authorList>
    </citation>
    <scope>NUCLEOTIDE SEQUENCE [LARGE SCALE GENOMIC DNA]</scope>
    <source>
        <strain evidence="6 7">ACS1953</strain>
    </source>
</reference>
<dbReference type="SUPFAM" id="SSF53807">
    <property type="entry name" value="Helical backbone' metal receptor"/>
    <property type="match status" value="1"/>
</dbReference>
<evidence type="ECO:0000313" key="7">
    <source>
        <dbReference type="Proteomes" id="UP000093779"/>
    </source>
</evidence>
<proteinExistence type="inferred from homology"/>
<gene>
    <name evidence="6" type="ORF">A5726_12385</name>
</gene>
<keyword evidence="2 4" id="KW-0813">Transport</keyword>
<feature type="chain" id="PRO_5039366193" description="Zinc ABC transporter substrate-binding protein" evidence="5">
    <location>
        <begin position="22"/>
        <end position="317"/>
    </location>
</feature>
<evidence type="ECO:0000256" key="1">
    <source>
        <dbReference type="ARBA" id="ARBA00011028"/>
    </source>
</evidence>
<organism evidence="6 7">
    <name type="scientific">Mycolicibacterium conceptionense</name>
    <dbReference type="NCBI Taxonomy" id="451644"/>
    <lineage>
        <taxon>Bacteria</taxon>
        <taxon>Bacillati</taxon>
        <taxon>Actinomycetota</taxon>
        <taxon>Actinomycetes</taxon>
        <taxon>Mycobacteriales</taxon>
        <taxon>Mycobacteriaceae</taxon>
        <taxon>Mycolicibacterium</taxon>
    </lineage>
</organism>
<dbReference type="PANTHER" id="PTHR42953">
    <property type="entry name" value="HIGH-AFFINITY ZINC UPTAKE SYSTEM PROTEIN ZNUA-RELATED"/>
    <property type="match status" value="1"/>
</dbReference>
<dbReference type="InterPro" id="IPR050492">
    <property type="entry name" value="Bact_metal-bind_prot9"/>
</dbReference>
<evidence type="ECO:0000256" key="5">
    <source>
        <dbReference type="SAM" id="SignalP"/>
    </source>
</evidence>